<dbReference type="SUPFAM" id="SSF55347">
    <property type="entry name" value="Glyceraldehyde-3-phosphate dehydrogenase-like, C-terminal domain"/>
    <property type="match status" value="1"/>
</dbReference>
<dbReference type="Pfam" id="PF01408">
    <property type="entry name" value="GFO_IDH_MocA"/>
    <property type="match status" value="1"/>
</dbReference>
<reference evidence="4 5" key="1">
    <citation type="submission" date="2020-07" db="EMBL/GenBank/DDBJ databases">
        <title>Sequencing the genomes of 1000 actinobacteria strains.</title>
        <authorList>
            <person name="Klenk H.-P."/>
        </authorList>
    </citation>
    <scope>NUCLEOTIDE SEQUENCE [LARGE SCALE GENOMIC DNA]</scope>
    <source>
        <strain evidence="4 5">DSM 100723</strain>
    </source>
</reference>
<dbReference type="Gene3D" id="3.30.360.10">
    <property type="entry name" value="Dihydrodipicolinate Reductase, domain 2"/>
    <property type="match status" value="1"/>
</dbReference>
<proteinExistence type="predicted"/>
<dbReference type="GO" id="GO:0050112">
    <property type="term" value="F:inositol 2-dehydrogenase (NAD+) activity"/>
    <property type="evidence" value="ECO:0007669"/>
    <property type="project" value="UniProtKB-EC"/>
</dbReference>
<dbReference type="GO" id="GO:0000166">
    <property type="term" value="F:nucleotide binding"/>
    <property type="evidence" value="ECO:0007669"/>
    <property type="project" value="InterPro"/>
</dbReference>
<dbReference type="EMBL" id="JACGWT010000006">
    <property type="protein sequence ID" value="MBA8795886.1"/>
    <property type="molecule type" value="Genomic_DNA"/>
</dbReference>
<feature type="domain" description="GFO/IDH/MocA-like oxidoreductase" evidence="3">
    <location>
        <begin position="147"/>
        <end position="265"/>
    </location>
</feature>
<comment type="caution">
    <text evidence="4">The sequence shown here is derived from an EMBL/GenBank/DDBJ whole genome shotgun (WGS) entry which is preliminary data.</text>
</comment>
<dbReference type="RefSeq" id="WP_328823903.1">
    <property type="nucleotide sequence ID" value="NZ_JACGWT010000006.1"/>
</dbReference>
<evidence type="ECO:0000259" key="2">
    <source>
        <dbReference type="Pfam" id="PF01408"/>
    </source>
</evidence>
<dbReference type="PANTHER" id="PTHR43708:SF8">
    <property type="entry name" value="OXIDOREDUCTASE"/>
    <property type="match status" value="1"/>
</dbReference>
<dbReference type="AlphaFoldDB" id="A0A7W3P792"/>
<protein>
    <submittedName>
        <fullName evidence="4">Myo-inositol 2-dehydrogenase/D-chiro-inositol 1-dehydrogenase</fullName>
        <ecNumber evidence="4">1.1.1.18</ecNumber>
        <ecNumber evidence="4">1.1.1.369</ecNumber>
    </submittedName>
</protein>
<dbReference type="SUPFAM" id="SSF51735">
    <property type="entry name" value="NAD(P)-binding Rossmann-fold domains"/>
    <property type="match status" value="1"/>
</dbReference>
<dbReference type="PANTHER" id="PTHR43708">
    <property type="entry name" value="CONSERVED EXPRESSED OXIDOREDUCTASE (EUROFUNG)"/>
    <property type="match status" value="1"/>
</dbReference>
<keyword evidence="4" id="KW-0560">Oxidoreductase</keyword>
<sequence>MAAQTEDSTEHSTEDSTGRPGRDRPLRIAMIGAGGIARAHLPAWLALGAQVNVYSLEGTEQLIADCGGGTACSSLEEAFADRDAVDVVTSTDAHREIVEAAAAAGLDVLCEKPICRTAADTAAVLDACERAGVQLYPGHVVRFFPAYATMHAAVADGAVGRVAVQRFSRTGSRPVRAWFHDPAISGGIVLDQIIHDIDFACWNAGDVATVFGRATRTGSRETGVDTAQLVLTHVDGTVSYVTGTWARPGTVFRTTFEIAGPDGLLRHDSTAHPAITVDTGAADASAGDGEGTGLLPAMPGESPFLTEIREIAAAFAGGPPPRVSAADGLRAVAVAEAGVRSIAEGRAVAVAEVMEGITAGRTA</sequence>
<dbReference type="InterPro" id="IPR000683">
    <property type="entry name" value="Gfo/Idh/MocA-like_OxRdtase_N"/>
</dbReference>
<dbReference type="InterPro" id="IPR055170">
    <property type="entry name" value="GFO_IDH_MocA-like_dom"/>
</dbReference>
<feature type="region of interest" description="Disordered" evidence="1">
    <location>
        <begin position="1"/>
        <end position="25"/>
    </location>
</feature>
<dbReference type="InterPro" id="IPR051317">
    <property type="entry name" value="Gfo/Idh/MocA_oxidoreduct"/>
</dbReference>
<gene>
    <name evidence="4" type="ORF">FHX74_003527</name>
</gene>
<evidence type="ECO:0000313" key="4">
    <source>
        <dbReference type="EMBL" id="MBA8795886.1"/>
    </source>
</evidence>
<accession>A0A7W3P792</accession>
<dbReference type="InterPro" id="IPR036291">
    <property type="entry name" value="NAD(P)-bd_dom_sf"/>
</dbReference>
<dbReference type="EC" id="1.1.1.369" evidence="4"/>
<name>A0A7W3P792_9ACTN</name>
<keyword evidence="5" id="KW-1185">Reference proteome</keyword>
<feature type="domain" description="Gfo/Idh/MocA-like oxidoreductase N-terminal" evidence="2">
    <location>
        <begin position="26"/>
        <end position="139"/>
    </location>
</feature>
<evidence type="ECO:0000259" key="3">
    <source>
        <dbReference type="Pfam" id="PF22725"/>
    </source>
</evidence>
<dbReference type="Proteomes" id="UP000523079">
    <property type="component" value="Unassembled WGS sequence"/>
</dbReference>
<organism evidence="4 5">
    <name type="scientific">Microlunatus kandeliicorticis</name>
    <dbReference type="NCBI Taxonomy" id="1759536"/>
    <lineage>
        <taxon>Bacteria</taxon>
        <taxon>Bacillati</taxon>
        <taxon>Actinomycetota</taxon>
        <taxon>Actinomycetes</taxon>
        <taxon>Propionibacteriales</taxon>
        <taxon>Propionibacteriaceae</taxon>
        <taxon>Microlunatus</taxon>
    </lineage>
</organism>
<evidence type="ECO:0000313" key="5">
    <source>
        <dbReference type="Proteomes" id="UP000523079"/>
    </source>
</evidence>
<evidence type="ECO:0000256" key="1">
    <source>
        <dbReference type="SAM" id="MobiDB-lite"/>
    </source>
</evidence>
<dbReference type="EC" id="1.1.1.18" evidence="4"/>
<dbReference type="Pfam" id="PF22725">
    <property type="entry name" value="GFO_IDH_MocA_C3"/>
    <property type="match status" value="1"/>
</dbReference>
<dbReference type="Gene3D" id="3.40.50.720">
    <property type="entry name" value="NAD(P)-binding Rossmann-like Domain"/>
    <property type="match status" value="1"/>
</dbReference>
<feature type="compositionally biased region" description="Basic and acidic residues" evidence="1">
    <location>
        <begin position="8"/>
        <end position="25"/>
    </location>
</feature>